<sequence length="256" mass="27460">METVGRKAMGTVPHAAVNVPAPVDPGEALRPSSAHPPLGLAPRRRAEREGLPGRRALSAPPRMQAAAVHGQAVAFADLVGEEHARRMDAEWGALHGARLKHGKPHVHGWEAAQNPERMAVAPGNPGNVRLDASVDLDRVKRGRPMLWCIGPGGTLLLGPETEVGHDPDTGKSRRLGHPSLLPGTLKDTATGQWWGKEARISGELGWDAAKERFYILNQSGRYSRHPGMGPAQMENVARSFAQAGLPVEIRLVGEKT</sequence>
<accession>F0Q6L0</accession>
<organism evidence="2 3">
    <name type="scientific">Paracidovorax avenae (strain ATCC 19860 / DSM 7227 / CCUG 15838 / JCM 20985 / LMG 2117 / NCPPB 1011)</name>
    <name type="common">Acidovorax avenae</name>
    <dbReference type="NCBI Taxonomy" id="643561"/>
    <lineage>
        <taxon>Bacteria</taxon>
        <taxon>Pseudomonadati</taxon>
        <taxon>Pseudomonadota</taxon>
        <taxon>Betaproteobacteria</taxon>
        <taxon>Burkholderiales</taxon>
        <taxon>Comamonadaceae</taxon>
        <taxon>Paracidovorax</taxon>
    </lineage>
</organism>
<name>F0Q6L0_PARA1</name>
<reference evidence="2" key="1">
    <citation type="submission" date="2011-02" db="EMBL/GenBank/DDBJ databases">
        <title>Complete sequence of Acidovorax avenae subsp. avenae ATCC 19860.</title>
        <authorList>
            <consortium name="US DOE Joint Genome Institute"/>
            <person name="Lucas S."/>
            <person name="Copeland A."/>
            <person name="Lapidus A."/>
            <person name="Cheng J.-F."/>
            <person name="Goodwin L."/>
            <person name="Pitluck S."/>
            <person name="Chertkov O."/>
            <person name="Held B."/>
            <person name="Detter J.C."/>
            <person name="Han C."/>
            <person name="Tapia R."/>
            <person name="Land M."/>
            <person name="Hauser L."/>
            <person name="Kyrpides N."/>
            <person name="Ivanova N."/>
            <person name="Ovchinnikova G."/>
            <person name="Pagani I."/>
            <person name="Gordon S."/>
            <person name="Woyke T."/>
        </authorList>
    </citation>
    <scope>NUCLEOTIDE SEQUENCE</scope>
    <source>
        <strain evidence="2">ATCC 19860</strain>
    </source>
</reference>
<feature type="region of interest" description="Disordered" evidence="1">
    <location>
        <begin position="16"/>
        <end position="62"/>
    </location>
</feature>
<dbReference type="AlphaFoldDB" id="F0Q6L0"/>
<evidence type="ECO:0000313" key="2">
    <source>
        <dbReference type="EMBL" id="ADX46956.1"/>
    </source>
</evidence>
<dbReference type="EMBL" id="CP002521">
    <property type="protein sequence ID" value="ADX46956.1"/>
    <property type="molecule type" value="Genomic_DNA"/>
</dbReference>
<evidence type="ECO:0000256" key="1">
    <source>
        <dbReference type="SAM" id="MobiDB-lite"/>
    </source>
</evidence>
<dbReference type="Proteomes" id="UP000002482">
    <property type="component" value="Chromosome"/>
</dbReference>
<feature type="compositionally biased region" description="Low complexity" evidence="1">
    <location>
        <begin position="16"/>
        <end position="25"/>
    </location>
</feature>
<dbReference type="GeneID" id="34239639"/>
<keyword evidence="3" id="KW-1185">Reference proteome</keyword>
<gene>
    <name evidence="2" type="ordered locus">Acav_3054</name>
</gene>
<dbReference type="RefSeq" id="WP_013595447.1">
    <property type="nucleotide sequence ID" value="NC_015138.1"/>
</dbReference>
<dbReference type="HOGENOM" id="CLU_1084269_0_0_4"/>
<evidence type="ECO:0000313" key="3">
    <source>
        <dbReference type="Proteomes" id="UP000002482"/>
    </source>
</evidence>
<dbReference type="OrthoDB" id="9950016at2"/>
<dbReference type="KEGG" id="aaa:Acav_3054"/>
<proteinExistence type="predicted"/>
<protein>
    <submittedName>
        <fullName evidence="2">Uncharacterized protein</fullName>
    </submittedName>
</protein>